<feature type="binding site" evidence="5">
    <location>
        <position position="195"/>
    </location>
    <ligand>
        <name>substrate</name>
    </ligand>
</feature>
<evidence type="ECO:0000313" key="6">
    <source>
        <dbReference type="EMBL" id="ADI35859.1"/>
    </source>
</evidence>
<dbReference type="InterPro" id="IPR042195">
    <property type="entry name" value="ArgJ_beta_C"/>
</dbReference>
<evidence type="ECO:0000256" key="5">
    <source>
        <dbReference type="HAMAP-Rule" id="MF_01106"/>
    </source>
</evidence>
<comment type="subcellular location">
    <subcellularLocation>
        <location evidence="5">Cytoplasm</location>
    </subcellularLocation>
</comment>
<comment type="function">
    <text evidence="5">Catalyzes the transfer of the acetyl group from N(2)-acetylornithine to glutamate, forming N-acetylglutamate and L-ornithine.</text>
</comment>
<dbReference type="PANTHER" id="PTHR23100:SF0">
    <property type="entry name" value="ARGININE BIOSYNTHESIS BIFUNCTIONAL PROTEIN ARGJ, MITOCHONDRIAL"/>
    <property type="match status" value="1"/>
</dbReference>
<dbReference type="HOGENOM" id="CLU_027172_1_0_2"/>
<feature type="chain" id="PRO_5044353413" description="Glutamate N-acetyltransferase alpha chain" evidence="5">
    <location>
        <begin position="1"/>
        <end position="239"/>
    </location>
</feature>
<comment type="pathway">
    <text evidence="5">Amino-acid biosynthesis; L-arginine biosynthesis; L-ornithine and N-acetyl-L-glutamate from L-glutamate and N(2)-acetyl-L-ornithine (cyclic): step 1/1.</text>
</comment>
<dbReference type="GO" id="GO:0004358">
    <property type="term" value="F:L-glutamate N-acetyltransferase activity, acting on acetyl-L-ornithine as donor"/>
    <property type="evidence" value="ECO:0007669"/>
    <property type="project" value="UniProtKB-UniRule"/>
</dbReference>
<dbReference type="FunCoup" id="D7DRU9">
    <property type="interactions" value="182"/>
</dbReference>
<feature type="binding site" evidence="5">
    <location>
        <position position="322"/>
    </location>
    <ligand>
        <name>substrate</name>
    </ligand>
</feature>
<dbReference type="GO" id="GO:0004042">
    <property type="term" value="F:L-glutamate N-acetyltransferase activity"/>
    <property type="evidence" value="ECO:0007669"/>
    <property type="project" value="TreeGrafter"/>
</dbReference>
<accession>D7DRU9</accession>
<keyword evidence="7" id="KW-1185">Reference proteome</keyword>
<feature type="binding site" evidence="5">
    <location>
        <position position="457"/>
    </location>
    <ligand>
        <name>substrate</name>
    </ligand>
</feature>
<feature type="binding site" evidence="5">
    <location>
        <position position="221"/>
    </location>
    <ligand>
        <name>substrate</name>
    </ligand>
</feature>
<feature type="chain" id="PRO_5044353414" description="Glutamate N-acetyltransferase beta chain" evidence="5">
    <location>
        <begin position="240"/>
        <end position="457"/>
    </location>
</feature>
<dbReference type="KEGG" id="mvo:Mvol_0199"/>
<evidence type="ECO:0000256" key="3">
    <source>
        <dbReference type="ARBA" id="ARBA00022813"/>
    </source>
</evidence>
<proteinExistence type="inferred from homology"/>
<dbReference type="NCBIfam" id="TIGR00120">
    <property type="entry name" value="ArgJ"/>
    <property type="match status" value="1"/>
</dbReference>
<gene>
    <name evidence="5" type="primary">argJ</name>
    <name evidence="6" type="ordered locus">Mvol_0199</name>
</gene>
<dbReference type="SUPFAM" id="SSF56266">
    <property type="entry name" value="DmpA/ArgJ-like"/>
    <property type="match status" value="1"/>
</dbReference>
<evidence type="ECO:0000256" key="4">
    <source>
        <dbReference type="ARBA" id="ARBA00023315"/>
    </source>
</evidence>
<dbReference type="CDD" id="cd02152">
    <property type="entry name" value="OAT"/>
    <property type="match status" value="1"/>
</dbReference>
<dbReference type="UniPathway" id="UPA00068">
    <property type="reaction ID" value="UER00106"/>
</dbReference>
<dbReference type="GO" id="GO:0006526">
    <property type="term" value="P:L-arginine biosynthetic process"/>
    <property type="evidence" value="ECO:0007669"/>
    <property type="project" value="UniProtKB-UniRule"/>
</dbReference>
<dbReference type="STRING" id="456320.Mvol_0199"/>
<keyword evidence="5" id="KW-0963">Cytoplasm</keyword>
<dbReference type="Gene3D" id="3.60.70.12">
    <property type="entry name" value="L-amino peptidase D-ALA esterase/amidase"/>
    <property type="match status" value="1"/>
</dbReference>
<name>D7DRU9_METV3</name>
<feature type="active site" description="Nucleophile" evidence="5">
    <location>
        <position position="240"/>
    </location>
</feature>
<evidence type="ECO:0000256" key="2">
    <source>
        <dbReference type="ARBA" id="ARBA00022679"/>
    </source>
</evidence>
<feature type="site" description="Involved in the stabilization of negative charge on the oxyanion by the formation of the oxyanion hole" evidence="5">
    <location>
        <position position="157"/>
    </location>
</feature>
<dbReference type="NCBIfam" id="NF003802">
    <property type="entry name" value="PRK05388.1"/>
    <property type="match status" value="1"/>
</dbReference>
<dbReference type="InterPro" id="IPR002813">
    <property type="entry name" value="Arg_biosynth_ArgJ"/>
</dbReference>
<dbReference type="InterPro" id="IPR016117">
    <property type="entry name" value="ArgJ-like_dom_sf"/>
</dbReference>
<keyword evidence="5" id="KW-0055">Arginine biosynthesis</keyword>
<keyword evidence="3 5" id="KW-0068">Autocatalytic cleavage</keyword>
<dbReference type="eggNOG" id="arCOG04413">
    <property type="taxonomic scope" value="Archaea"/>
</dbReference>
<dbReference type="EMBL" id="CP002057">
    <property type="protein sequence ID" value="ADI35859.1"/>
    <property type="molecule type" value="Genomic_DNA"/>
</dbReference>
<organism evidence="6 7">
    <name type="scientific">Methanococcus voltae (strain ATCC BAA-1334 / A3)</name>
    <dbReference type="NCBI Taxonomy" id="456320"/>
    <lineage>
        <taxon>Archaea</taxon>
        <taxon>Methanobacteriati</taxon>
        <taxon>Methanobacteriota</taxon>
        <taxon>Methanomada group</taxon>
        <taxon>Methanococci</taxon>
        <taxon>Methanococcales</taxon>
        <taxon>Methanococcaceae</taxon>
        <taxon>Methanococcus</taxon>
    </lineage>
</organism>
<dbReference type="GO" id="GO:0005737">
    <property type="term" value="C:cytoplasm"/>
    <property type="evidence" value="ECO:0007669"/>
    <property type="project" value="UniProtKB-SubCell"/>
</dbReference>
<dbReference type="AlphaFoldDB" id="D7DRU9"/>
<dbReference type="GO" id="GO:0006592">
    <property type="term" value="P:ornithine biosynthetic process"/>
    <property type="evidence" value="ECO:0007669"/>
    <property type="project" value="TreeGrafter"/>
</dbReference>
<reference evidence="6 7" key="1">
    <citation type="submission" date="2010-05" db="EMBL/GenBank/DDBJ databases">
        <title>Complete sequence of Methanococcus voltae A3.</title>
        <authorList>
            <consortium name="US DOE Joint Genome Institute"/>
            <person name="Lucas S."/>
            <person name="Copeland A."/>
            <person name="Lapidus A."/>
            <person name="Cheng J.-F."/>
            <person name="Bruce D."/>
            <person name="Goodwin L."/>
            <person name="Pitluck S."/>
            <person name="Lowry S."/>
            <person name="Clum A."/>
            <person name="Land M."/>
            <person name="Hauser L."/>
            <person name="Kyrpides N."/>
            <person name="Mikhailova N."/>
            <person name="Whitman W.B."/>
            <person name="Woyke T."/>
        </authorList>
    </citation>
    <scope>NUCLEOTIDE SEQUENCE [LARGE SCALE GENOMIC DNA]</scope>
    <source>
        <strain evidence="7">ATCC BAA-1334 / A3</strain>
    </source>
</reference>
<keyword evidence="2 5" id="KW-0808">Transferase</keyword>
<dbReference type="Proteomes" id="UP000007722">
    <property type="component" value="Chromosome"/>
</dbReference>
<feature type="site" description="Cleavage; by autolysis" evidence="5">
    <location>
        <begin position="239"/>
        <end position="240"/>
    </location>
</feature>
<dbReference type="Pfam" id="PF01960">
    <property type="entry name" value="ArgJ"/>
    <property type="match status" value="1"/>
</dbReference>
<dbReference type="EC" id="2.3.1.35" evidence="5"/>
<keyword evidence="4 5" id="KW-0012">Acyltransferase</keyword>
<dbReference type="Gene3D" id="3.10.20.340">
    <property type="entry name" value="ArgJ beta chain, C-terminal domain"/>
    <property type="match status" value="1"/>
</dbReference>
<comment type="subunit">
    <text evidence="5">Heterotetramer of two alpha and two beta chains.</text>
</comment>
<feature type="site" description="Involved in the stabilization of negative charge on the oxyanion by the formation of the oxyanion hole" evidence="5">
    <location>
        <position position="158"/>
    </location>
</feature>
<sequence>MEKTKDTKNRKESKKIEKIEKIEKIDKSFIFKDDLEDKEYKNCKDAELKKQMGVVYPTGFKANGFKEGKYGVAIIYSENPNTICSGVFTSNKVYAHPVKYCKDLILNSADKKFNAVVINSGNANCFTKDGMQDNNEMVKTTSKLLNISENRILSASTGVIGRKMPMGIINDRVKSAYNNLRIENNNENASKAIMTTDAYNKSVCVKITVNDNVVKIGGIAKGAGMIAPNMQKPKNLLHATMLSIITTDLEIPANEIEDCLYSATEKSFNNTVVDGDTSTNDTLFLMANGESGVKYEDCKELFDSALSLVCQELAKMMARDGEGAGKLVEVLVKGAKTQEDAKKASMAVVRSLLVKTAVFGNDPNWGRIVAAVGYSGAEMDMNIFDLSISNFNESTYLVKDGVQIADDGTPELKKAEQLIQKEKIKFIIDLKLGDFENTSFGCDLGYEYVRINAEYTT</sequence>
<evidence type="ECO:0000256" key="1">
    <source>
        <dbReference type="ARBA" id="ARBA00006774"/>
    </source>
</evidence>
<dbReference type="InParanoid" id="D7DRU9"/>
<keyword evidence="5" id="KW-0028">Amino-acid biosynthesis</keyword>
<feature type="binding site" evidence="5">
    <location>
        <position position="452"/>
    </location>
    <ligand>
        <name>substrate</name>
    </ligand>
</feature>
<dbReference type="MEROPS" id="T05.002"/>
<feature type="binding site" evidence="5">
    <location>
        <position position="240"/>
    </location>
    <ligand>
        <name>substrate</name>
    </ligand>
</feature>
<evidence type="ECO:0000313" key="7">
    <source>
        <dbReference type="Proteomes" id="UP000007722"/>
    </source>
</evidence>
<comment type="similarity">
    <text evidence="1 5">Belongs to the ArgJ family.</text>
</comment>
<dbReference type="PANTHER" id="PTHR23100">
    <property type="entry name" value="ARGININE BIOSYNTHESIS BIFUNCTIONAL PROTEIN ARGJ"/>
    <property type="match status" value="1"/>
</dbReference>
<protein>
    <recommendedName>
        <fullName evidence="5">Glutamate N-acetyltransferase</fullName>
        <ecNumber evidence="5">2.3.1.35</ecNumber>
    </recommendedName>
    <alternativeName>
        <fullName evidence="5">Ornithine acetyltransferase</fullName>
        <shortName evidence="5">OATase</shortName>
    </alternativeName>
    <alternativeName>
        <fullName evidence="5">Ornithine transacetylase</fullName>
    </alternativeName>
    <component>
        <recommendedName>
            <fullName evidence="5">Glutamate N-acetyltransferase alpha chain</fullName>
        </recommendedName>
    </component>
    <component>
        <recommendedName>
            <fullName evidence="5">Glutamate N-acetyltransferase beta chain</fullName>
        </recommendedName>
    </component>
</protein>
<comment type="catalytic activity">
    <reaction evidence="5">
        <text>N(2)-acetyl-L-ornithine + L-glutamate = N-acetyl-L-glutamate + L-ornithine</text>
        <dbReference type="Rhea" id="RHEA:15349"/>
        <dbReference type="ChEBI" id="CHEBI:29985"/>
        <dbReference type="ChEBI" id="CHEBI:44337"/>
        <dbReference type="ChEBI" id="CHEBI:46911"/>
        <dbReference type="ChEBI" id="CHEBI:57805"/>
        <dbReference type="EC" id="2.3.1.35"/>
    </reaction>
</comment>
<dbReference type="HAMAP" id="MF_01106">
    <property type="entry name" value="ArgJ"/>
    <property type="match status" value="1"/>
</dbReference>